<protein>
    <recommendedName>
        <fullName evidence="3">SRPBCC family protein</fullName>
    </recommendedName>
</protein>
<sequence length="177" mass="21152">MTHTVYPHDQLYDQYCPIQSYINCPPELVYEYMSHVRSLEEWTYSLRNFKPLDNDLWVGEDRLGTSTKIYCRVAANEAARIVDYHCAWDQGQELWMIYLNRIVDAKQVFNREGSVVFWQNCRHPYYDDNPFPELAPEGRPWVGDFWDLFPAGHMVELENLKQICEYRYAHGLPMVTW</sequence>
<dbReference type="SUPFAM" id="SSF55961">
    <property type="entry name" value="Bet v1-like"/>
    <property type="match status" value="1"/>
</dbReference>
<gene>
    <name evidence="1" type="ORF">ETSY1_16100</name>
</gene>
<evidence type="ECO:0008006" key="3">
    <source>
        <dbReference type="Google" id="ProtNLM"/>
    </source>
</evidence>
<dbReference type="Gene3D" id="3.30.530.20">
    <property type="match status" value="1"/>
</dbReference>
<dbReference type="HOGENOM" id="CLU_1513611_0_0_7"/>
<comment type="caution">
    <text evidence="1">The sequence shown here is derived from an EMBL/GenBank/DDBJ whole genome shotgun (WGS) entry which is preliminary data.</text>
</comment>
<dbReference type="EMBL" id="AZHW01000478">
    <property type="protein sequence ID" value="ETW99153.1"/>
    <property type="molecule type" value="Genomic_DNA"/>
</dbReference>
<dbReference type="AlphaFoldDB" id="W4LM24"/>
<organism evidence="1 2">
    <name type="scientific">Entotheonella factor</name>
    <dbReference type="NCBI Taxonomy" id="1429438"/>
    <lineage>
        <taxon>Bacteria</taxon>
        <taxon>Pseudomonadati</taxon>
        <taxon>Nitrospinota/Tectimicrobiota group</taxon>
        <taxon>Candidatus Tectimicrobiota</taxon>
        <taxon>Candidatus Entotheonellia</taxon>
        <taxon>Candidatus Entotheonellales</taxon>
        <taxon>Candidatus Entotheonellaceae</taxon>
        <taxon>Candidatus Entotheonella</taxon>
    </lineage>
</organism>
<dbReference type="InterPro" id="IPR023393">
    <property type="entry name" value="START-like_dom_sf"/>
</dbReference>
<name>W4LM24_ENTF1</name>
<dbReference type="PATRIC" id="fig|1429438.4.peg.3182"/>
<evidence type="ECO:0000313" key="1">
    <source>
        <dbReference type="EMBL" id="ETW99153.1"/>
    </source>
</evidence>
<proteinExistence type="predicted"/>
<accession>W4LM24</accession>
<reference evidence="1 2" key="1">
    <citation type="journal article" date="2014" name="Nature">
        <title>An environmental bacterial taxon with a large and distinct metabolic repertoire.</title>
        <authorList>
            <person name="Wilson M.C."/>
            <person name="Mori T."/>
            <person name="Ruckert C."/>
            <person name="Uria A.R."/>
            <person name="Helf M.J."/>
            <person name="Takada K."/>
            <person name="Gernert C."/>
            <person name="Steffens U.A."/>
            <person name="Heycke N."/>
            <person name="Schmitt S."/>
            <person name="Rinke C."/>
            <person name="Helfrich E.J."/>
            <person name="Brachmann A.O."/>
            <person name="Gurgui C."/>
            <person name="Wakimoto T."/>
            <person name="Kracht M."/>
            <person name="Crusemann M."/>
            <person name="Hentschel U."/>
            <person name="Abe I."/>
            <person name="Matsunaga S."/>
            <person name="Kalinowski J."/>
            <person name="Takeyama H."/>
            <person name="Piel J."/>
        </authorList>
    </citation>
    <scope>NUCLEOTIDE SEQUENCE [LARGE SCALE GENOMIC DNA]</scope>
    <source>
        <strain evidence="2">TSY1</strain>
    </source>
</reference>
<feature type="non-terminal residue" evidence="1">
    <location>
        <position position="1"/>
    </location>
</feature>
<dbReference type="Proteomes" id="UP000019141">
    <property type="component" value="Unassembled WGS sequence"/>
</dbReference>
<keyword evidence="2" id="KW-1185">Reference proteome</keyword>
<evidence type="ECO:0000313" key="2">
    <source>
        <dbReference type="Proteomes" id="UP000019141"/>
    </source>
</evidence>